<evidence type="ECO:0000313" key="3">
    <source>
        <dbReference type="EMBL" id="VIP04954.1"/>
    </source>
</evidence>
<dbReference type="EMBL" id="LR586016">
    <property type="protein sequence ID" value="VIP04954.1"/>
    <property type="molecule type" value="Genomic_DNA"/>
</dbReference>
<sequence length="696" mass="74085">MSRWLVLACVLMSTPMLSAQTSFPMITHVTPVAVQRGKTTEVQVTGQMNFWGSFQTLVQGSGVRLSGLKLPEKVTPEILAKPPVVNTVKLQAEIDADTRLGVREFRIASALGLSSVGQMLVTPYPVVVESAKNNTPQLAQPVTLPATLTGIIEIVEDVDCFRFAAKKGETLTFTVYCARLQDKIHDLQTHADPLISVLDADGRELAMSDDARFADPLLTFTIPADGNYILQIRDAVYAGDKRWVYAIEATNQPVIQQVYPLAMAPGQSIELAPVGSAKLTSPKIAVTAPKTLGVQSLEIPISAGVTSAATVVVTPLAISQEVEPNNTLEQATPIVVPGGVNGRIGEKRDLDYFKFTAKKGQPLRAQVVARRFGTVLNSDLDSVLELMDAKGKILVRADDTIGKDAGLLFTPPADGDYFIRVRDLNSKGGEGFVYWLELTPPAPNFSLKLDPAHSSLRPGGRTALYVTATREDGMTGPISVSVRNLPPGVTASALTIPASMTYGVIVLTAASDATLVATPIEVVGSAEIPGPEGKPITVTRTAGIWEEIYLPGGGRGKFEVELAAVGITSSSDILEVQLTPKQPLTGETLVVKPGSEVEFSVNVVRRSDFNKPISLDILLRHLGGIFANPLPPGVTIVEGRSKTLLGTGSAGTITLKIAPDAAPVEDVPFCVCAYVSINFVVKIGYASPVVRLSIRK</sequence>
<reference evidence="3" key="1">
    <citation type="submission" date="2019-04" db="EMBL/GenBank/DDBJ databases">
        <authorList>
            <consortium name="Science for Life Laboratories"/>
        </authorList>
    </citation>
    <scope>NUCLEOTIDE SEQUENCE</scope>
    <source>
        <strain evidence="3">MBLW1</strain>
    </source>
</reference>
<feature type="chain" id="PRO_5036172864" description="Peptidase C-terminal archaeal/bacterial domain-containing protein" evidence="1">
    <location>
        <begin position="20"/>
        <end position="696"/>
    </location>
</feature>
<protein>
    <recommendedName>
        <fullName evidence="2">Peptidase C-terminal archaeal/bacterial domain-containing protein</fullName>
    </recommendedName>
</protein>
<feature type="signal peptide" evidence="1">
    <location>
        <begin position="1"/>
        <end position="19"/>
    </location>
</feature>
<dbReference type="SUPFAM" id="SSF89260">
    <property type="entry name" value="Collagen-binding domain"/>
    <property type="match status" value="1"/>
</dbReference>
<proteinExistence type="predicted"/>
<keyword evidence="4" id="KW-1185">Reference proteome</keyword>
<dbReference type="InterPro" id="IPR007280">
    <property type="entry name" value="Peptidase_C_arc/bac"/>
</dbReference>
<accession>A0A6C2YU51</accession>
<evidence type="ECO:0000313" key="4">
    <source>
        <dbReference type="Proteomes" id="UP000464378"/>
    </source>
</evidence>
<dbReference type="Proteomes" id="UP000464378">
    <property type="component" value="Chromosome"/>
</dbReference>
<dbReference type="Gene3D" id="2.60.120.380">
    <property type="match status" value="2"/>
</dbReference>
<name>A0A6C2YU51_9BACT</name>
<dbReference type="RefSeq" id="WP_162659969.1">
    <property type="nucleotide sequence ID" value="NZ_LR593887.1"/>
</dbReference>
<dbReference type="EMBL" id="LR593887">
    <property type="protein sequence ID" value="VTS07266.1"/>
    <property type="molecule type" value="Genomic_DNA"/>
</dbReference>
<organism evidence="3">
    <name type="scientific">Tuwongella immobilis</name>
    <dbReference type="NCBI Taxonomy" id="692036"/>
    <lineage>
        <taxon>Bacteria</taxon>
        <taxon>Pseudomonadati</taxon>
        <taxon>Planctomycetota</taxon>
        <taxon>Planctomycetia</taxon>
        <taxon>Gemmatales</taxon>
        <taxon>Gemmataceae</taxon>
        <taxon>Tuwongella</taxon>
    </lineage>
</organism>
<dbReference type="Pfam" id="PF04151">
    <property type="entry name" value="PPC"/>
    <property type="match status" value="1"/>
</dbReference>
<keyword evidence="1" id="KW-0732">Signal</keyword>
<gene>
    <name evidence="3" type="ORF">GMBLW1_42390</name>
</gene>
<dbReference type="KEGG" id="tim:GMBLW1_42390"/>
<feature type="domain" description="Peptidase C-terminal archaeal/bacterial" evidence="2">
    <location>
        <begin position="157"/>
        <end position="233"/>
    </location>
</feature>
<dbReference type="AlphaFoldDB" id="A0A6C2YU51"/>
<evidence type="ECO:0000259" key="2">
    <source>
        <dbReference type="Pfam" id="PF04151"/>
    </source>
</evidence>
<dbReference type="InParanoid" id="A0A6C2YU51"/>
<evidence type="ECO:0000256" key="1">
    <source>
        <dbReference type="SAM" id="SignalP"/>
    </source>
</evidence>